<sequence>MRQWRLLQVMLGCFIRSSLGESPALEVQLTAHGELTTPFKPGHIAHTFPSVLSYVQVNSDFVTGFSALDAFSPVSQDALDASSLLRLRIQFVTEETDAVVLSTRAHLAFRAPNASSETLKAHFPSQATRPASQALIATVQIQNLTSQLPSPGSYDVFLHLESPLIQTPLQLLLGAVEVPNSSAHDGSIAKREGFSLSDLWTGSFINKFFRRCAVDAAFVSTLEDRLVWSELLIAVFSVTYGAAIYWLGPFDFALGQQRCYLISCIASVLFQVVFLAWSIQRCPIHIAFPLALVCGGVYLAAFNLTNILILIEQLPLRRYQDADHQYELRIRSSRQTIDGIPSPSALQGTTRVVMIGYKKARFG</sequence>
<gene>
    <name evidence="3" type="ORF">Poli38472_011092</name>
</gene>
<keyword evidence="1" id="KW-1133">Transmembrane helix</keyword>
<evidence type="ECO:0000256" key="1">
    <source>
        <dbReference type="SAM" id="Phobius"/>
    </source>
</evidence>
<evidence type="ECO:0000256" key="2">
    <source>
        <dbReference type="SAM" id="SignalP"/>
    </source>
</evidence>
<keyword evidence="4" id="KW-1185">Reference proteome</keyword>
<feature type="chain" id="PRO_5035429407" evidence="2">
    <location>
        <begin position="21"/>
        <end position="363"/>
    </location>
</feature>
<dbReference type="Proteomes" id="UP000794436">
    <property type="component" value="Unassembled WGS sequence"/>
</dbReference>
<feature type="signal peptide" evidence="2">
    <location>
        <begin position="1"/>
        <end position="20"/>
    </location>
</feature>
<feature type="transmembrane region" description="Helical" evidence="1">
    <location>
        <begin position="259"/>
        <end position="280"/>
    </location>
</feature>
<organism evidence="3 4">
    <name type="scientific">Pythium oligandrum</name>
    <name type="common">Mycoparasitic fungus</name>
    <dbReference type="NCBI Taxonomy" id="41045"/>
    <lineage>
        <taxon>Eukaryota</taxon>
        <taxon>Sar</taxon>
        <taxon>Stramenopiles</taxon>
        <taxon>Oomycota</taxon>
        <taxon>Peronosporomycetes</taxon>
        <taxon>Pythiales</taxon>
        <taxon>Pythiaceae</taxon>
        <taxon>Pythium</taxon>
    </lineage>
</organism>
<accession>A0A8K1FQ15</accession>
<dbReference type="EMBL" id="SPLM01000004">
    <property type="protein sequence ID" value="TMW67472.1"/>
    <property type="molecule type" value="Genomic_DNA"/>
</dbReference>
<keyword evidence="2" id="KW-0732">Signal</keyword>
<feature type="transmembrane region" description="Helical" evidence="1">
    <location>
        <begin position="226"/>
        <end position="247"/>
    </location>
</feature>
<evidence type="ECO:0000313" key="4">
    <source>
        <dbReference type="Proteomes" id="UP000794436"/>
    </source>
</evidence>
<dbReference type="OrthoDB" id="165409at2759"/>
<keyword evidence="1" id="KW-0812">Transmembrane</keyword>
<protein>
    <submittedName>
        <fullName evidence="3">Uncharacterized protein</fullName>
    </submittedName>
</protein>
<reference evidence="3" key="1">
    <citation type="submission" date="2019-03" db="EMBL/GenBank/DDBJ databases">
        <title>Long read genome sequence of the mycoparasitic Pythium oligandrum ATCC 38472 isolated from sugarbeet rhizosphere.</title>
        <authorList>
            <person name="Gaulin E."/>
        </authorList>
    </citation>
    <scope>NUCLEOTIDE SEQUENCE</scope>
    <source>
        <strain evidence="3">ATCC 38472_TT</strain>
    </source>
</reference>
<name>A0A8K1FQ15_PYTOL</name>
<evidence type="ECO:0000313" key="3">
    <source>
        <dbReference type="EMBL" id="TMW67472.1"/>
    </source>
</evidence>
<keyword evidence="1" id="KW-0472">Membrane</keyword>
<feature type="transmembrane region" description="Helical" evidence="1">
    <location>
        <begin position="286"/>
        <end position="311"/>
    </location>
</feature>
<proteinExistence type="predicted"/>
<comment type="caution">
    <text evidence="3">The sequence shown here is derived from an EMBL/GenBank/DDBJ whole genome shotgun (WGS) entry which is preliminary data.</text>
</comment>
<dbReference type="AlphaFoldDB" id="A0A8K1FQ15"/>